<proteinExistence type="predicted"/>
<comment type="caution">
    <text evidence="2">The sequence shown here is derived from an EMBL/GenBank/DDBJ whole genome shotgun (WGS) entry which is preliminary data.</text>
</comment>
<keyword evidence="3" id="KW-1185">Reference proteome</keyword>
<feature type="transmembrane region" description="Helical" evidence="1">
    <location>
        <begin position="6"/>
        <end position="26"/>
    </location>
</feature>
<organism evidence="2 3">
    <name type="scientific">Neisseria iguanae</name>
    <dbReference type="NCBI Taxonomy" id="90242"/>
    <lineage>
        <taxon>Bacteria</taxon>
        <taxon>Pseudomonadati</taxon>
        <taxon>Pseudomonadota</taxon>
        <taxon>Betaproteobacteria</taxon>
        <taxon>Neisseriales</taxon>
        <taxon>Neisseriaceae</taxon>
        <taxon>Neisseria</taxon>
    </lineage>
</organism>
<evidence type="ECO:0000313" key="3">
    <source>
        <dbReference type="Proteomes" id="UP000241868"/>
    </source>
</evidence>
<keyword evidence="1" id="KW-1133">Transmembrane helix</keyword>
<protein>
    <submittedName>
        <fullName evidence="2">Uncharacterized protein</fullName>
    </submittedName>
</protein>
<evidence type="ECO:0000256" key="1">
    <source>
        <dbReference type="SAM" id="Phobius"/>
    </source>
</evidence>
<name>A0A2P7TWT9_9NEIS</name>
<keyword evidence="1" id="KW-0472">Membrane</keyword>
<accession>A0A2P7TWT9</accession>
<sequence>MMDYAPHLGVYALYALVTGGLAAFAWKQNVVSEEEHSVFVSVSGNTGTMAADFDPRNHEENDDLMKQ</sequence>
<evidence type="ECO:0000313" key="2">
    <source>
        <dbReference type="EMBL" id="PSJ79199.1"/>
    </source>
</evidence>
<dbReference type="EMBL" id="PXYY01000165">
    <property type="protein sequence ID" value="PSJ79199.1"/>
    <property type="molecule type" value="Genomic_DNA"/>
</dbReference>
<gene>
    <name evidence="2" type="ORF">C7N83_13715</name>
</gene>
<dbReference type="Proteomes" id="UP000241868">
    <property type="component" value="Unassembled WGS sequence"/>
</dbReference>
<dbReference type="AlphaFoldDB" id="A0A2P7TWT9"/>
<keyword evidence="1" id="KW-0812">Transmembrane</keyword>
<reference evidence="2 3" key="1">
    <citation type="submission" date="2018-03" db="EMBL/GenBank/DDBJ databases">
        <title>Neisseria weixii sp. nov., isolated from the intestinal contents of Tibetan Plateau pika (Ochotona curzoniae) in Yushu, Qinghai Province, China.</title>
        <authorList>
            <person name="Gui Z."/>
        </authorList>
    </citation>
    <scope>NUCLEOTIDE SEQUENCE [LARGE SCALE GENOMIC DNA]</scope>
    <source>
        <strain evidence="2 3">ATCC 51483</strain>
    </source>
</reference>